<dbReference type="PANTHER" id="PTHR32552:SF68">
    <property type="entry name" value="FERRICHROME OUTER MEMBRANE TRANSPORTER_PHAGE RECEPTOR"/>
    <property type="match status" value="1"/>
</dbReference>
<evidence type="ECO:0000256" key="11">
    <source>
        <dbReference type="PROSITE-ProRule" id="PRU01360"/>
    </source>
</evidence>
<dbReference type="NCBIfam" id="TIGR04057">
    <property type="entry name" value="SusC_RagA_signa"/>
    <property type="match status" value="1"/>
</dbReference>
<dbReference type="AlphaFoldDB" id="A0A9X1X294"/>
<evidence type="ECO:0000256" key="10">
    <source>
        <dbReference type="ARBA" id="ARBA00023237"/>
    </source>
</evidence>
<evidence type="ECO:0000256" key="7">
    <source>
        <dbReference type="ARBA" id="ARBA00023004"/>
    </source>
</evidence>
<evidence type="ECO:0000259" key="12">
    <source>
        <dbReference type="Pfam" id="PF07715"/>
    </source>
</evidence>
<evidence type="ECO:0000256" key="3">
    <source>
        <dbReference type="ARBA" id="ARBA00022452"/>
    </source>
</evidence>
<organism evidence="13 14">
    <name type="scientific">Mucilaginibacter straminoryzae</name>
    <dbReference type="NCBI Taxonomy" id="2932774"/>
    <lineage>
        <taxon>Bacteria</taxon>
        <taxon>Pseudomonadati</taxon>
        <taxon>Bacteroidota</taxon>
        <taxon>Sphingobacteriia</taxon>
        <taxon>Sphingobacteriales</taxon>
        <taxon>Sphingobacteriaceae</taxon>
        <taxon>Mucilaginibacter</taxon>
    </lineage>
</organism>
<dbReference type="Gene3D" id="2.170.130.10">
    <property type="entry name" value="TonB-dependent receptor, plug domain"/>
    <property type="match status" value="1"/>
</dbReference>
<keyword evidence="10 11" id="KW-0998">Cell outer membrane</keyword>
<dbReference type="GO" id="GO:0009279">
    <property type="term" value="C:cell outer membrane"/>
    <property type="evidence" value="ECO:0007669"/>
    <property type="project" value="UniProtKB-SubCell"/>
</dbReference>
<protein>
    <submittedName>
        <fullName evidence="13">SusC/RagA family TonB-linked outer membrane protein</fullName>
    </submittedName>
</protein>
<evidence type="ECO:0000313" key="13">
    <source>
        <dbReference type="EMBL" id="MCJ8209829.1"/>
    </source>
</evidence>
<dbReference type="SUPFAM" id="SSF56935">
    <property type="entry name" value="Porins"/>
    <property type="match status" value="1"/>
</dbReference>
<dbReference type="InterPro" id="IPR039426">
    <property type="entry name" value="TonB-dep_rcpt-like"/>
</dbReference>
<dbReference type="Gene3D" id="2.60.40.1120">
    <property type="entry name" value="Carboxypeptidase-like, regulatory domain"/>
    <property type="match status" value="1"/>
</dbReference>
<keyword evidence="2 11" id="KW-0813">Transport</keyword>
<accession>A0A9X1X294</accession>
<name>A0A9X1X294_9SPHI</name>
<comment type="caution">
    <text evidence="13">The sequence shown here is derived from an EMBL/GenBank/DDBJ whole genome shotgun (WGS) entry which is preliminary data.</text>
</comment>
<evidence type="ECO:0000256" key="8">
    <source>
        <dbReference type="ARBA" id="ARBA00023065"/>
    </source>
</evidence>
<dbReference type="InterPro" id="IPR008969">
    <property type="entry name" value="CarboxyPept-like_regulatory"/>
</dbReference>
<proteinExistence type="inferred from homology"/>
<evidence type="ECO:0000256" key="9">
    <source>
        <dbReference type="ARBA" id="ARBA00023136"/>
    </source>
</evidence>
<comment type="subcellular location">
    <subcellularLocation>
        <location evidence="1 11">Cell outer membrane</location>
        <topology evidence="1 11">Multi-pass membrane protein</topology>
    </subcellularLocation>
</comment>
<evidence type="ECO:0000256" key="6">
    <source>
        <dbReference type="ARBA" id="ARBA00022729"/>
    </source>
</evidence>
<keyword evidence="3 11" id="KW-1134">Transmembrane beta strand</keyword>
<reference evidence="13" key="1">
    <citation type="submission" date="2022-04" db="EMBL/GenBank/DDBJ databases">
        <title>Mucilaginibacter sp. RS28 isolated from freshwater.</title>
        <authorList>
            <person name="Ko S.-R."/>
        </authorList>
    </citation>
    <scope>NUCLEOTIDE SEQUENCE</scope>
    <source>
        <strain evidence="13">RS28</strain>
    </source>
</reference>
<evidence type="ECO:0000256" key="5">
    <source>
        <dbReference type="ARBA" id="ARBA00022692"/>
    </source>
</evidence>
<evidence type="ECO:0000256" key="2">
    <source>
        <dbReference type="ARBA" id="ARBA00022448"/>
    </source>
</evidence>
<dbReference type="Pfam" id="PF07715">
    <property type="entry name" value="Plug"/>
    <property type="match status" value="1"/>
</dbReference>
<dbReference type="InterPro" id="IPR023996">
    <property type="entry name" value="TonB-dep_OMP_SusC/RagA"/>
</dbReference>
<sequence>MKIHDNLQDAVSRQAGAGRGLAVKAAFASLLFLSINASAANRPESVTLKSLAYKAVSTKTQQHADIRITGKVVDEKGEALIGVSVKVKGASNGVLTDVNGSYTVTAPENGTLQFSYVGYQTQEVAIGGRTSIRVSLVPATSALNEVVVTALGIKKEQKKLGYAVTTVNANDINKAKESNVALSLEGRVAGLSVSGASGGPGSSSRLLLRGLSSFNASSPLYVINGVPMDNTQRGSSGEWGGADYGDGISNINPDDIETMTVLKGQTASALYGTRATNGVILITTKSGKKGQGFGVEVNSNVQFDKPVDNTNYQQVYGQGENGVKPANAAAALQSGNLAWGAKMDGSQVPQFDGKTYAYSPVKNNWISFYRTAPSFTNTVSLTNGTENGAFRLSLSDLRANSIIPNSYLDRKTFNFNGTSKVTKNFEVSVVANYLIEKSKNRASLSDGPGNPNNVQFLAPNEDQHILAPGTLANGKEQTFTNDVYVTNPYFAAYNFVHNPTRNRLISSLSGKYNITNWIYAQARLGYDNINDSRVDIEPTGTAYRSDNGSMNTQNVQIQEFNVDGLINAKHDLVKDLINLDLSVGGNIRKNSYYGTYINGNGGFVLPYFYSITNFASRNSGIVDNTSKKQVNSAYYSADFAIKDFLIISTTGRYDTYSSISSSVGRGIFTPSVSGAFIFSDLWKLKNVDFGKFRLSYAQTSGDAPAYANYVSYQVNNSINGVPAGGFSSQLPNLFLKPFRLSEVEAGLEMKMFGDRLGFDLSVFSRKTKNEIINSTIDQSSGYTNAYIATGSTQNRGVELELHGTPVKGNGFSWTPSFNFTYVKNKILQTDPATNSNIGLGTYRPLNASLALVVGLPGPQIMANDYVRNSAGQIVVDANGIPVKGALKPMGSTTPKVYGGLNNNFTYKSFNLSFLIDYRYGAKILSATSYYSVFRGLNQSTLPGRETGVVTGVTAAGTPNTVAVPAETYYQELARRISANNVLNGDFIKLRQVTFGYNLPQTVLRGTPFSGVNLSFVARNLWTIMKKSDNIDPESGFSNDVKYTGIEGTSLPMTRTYGFNLNFKLKN</sequence>
<keyword evidence="14" id="KW-1185">Reference proteome</keyword>
<dbReference type="NCBIfam" id="TIGR04056">
    <property type="entry name" value="OMP_RagA_SusC"/>
    <property type="match status" value="1"/>
</dbReference>
<dbReference type="PROSITE" id="PS52016">
    <property type="entry name" value="TONB_DEPENDENT_REC_3"/>
    <property type="match status" value="1"/>
</dbReference>
<dbReference type="InterPro" id="IPR036942">
    <property type="entry name" value="Beta-barrel_TonB_sf"/>
</dbReference>
<dbReference type="InterPro" id="IPR037066">
    <property type="entry name" value="Plug_dom_sf"/>
</dbReference>
<keyword evidence="4" id="KW-0410">Iron transport</keyword>
<dbReference type="EMBL" id="JALJEJ010000003">
    <property type="protein sequence ID" value="MCJ8209829.1"/>
    <property type="molecule type" value="Genomic_DNA"/>
</dbReference>
<dbReference type="InterPro" id="IPR023997">
    <property type="entry name" value="TonB-dep_OMP_SusC/RagA_CS"/>
</dbReference>
<evidence type="ECO:0000256" key="4">
    <source>
        <dbReference type="ARBA" id="ARBA00022496"/>
    </source>
</evidence>
<dbReference type="Pfam" id="PF13715">
    <property type="entry name" value="CarbopepD_reg_2"/>
    <property type="match status" value="1"/>
</dbReference>
<keyword evidence="6" id="KW-0732">Signal</keyword>
<evidence type="ECO:0000313" key="14">
    <source>
        <dbReference type="Proteomes" id="UP001139450"/>
    </source>
</evidence>
<dbReference type="PANTHER" id="PTHR32552">
    <property type="entry name" value="FERRICHROME IRON RECEPTOR-RELATED"/>
    <property type="match status" value="1"/>
</dbReference>
<dbReference type="FunFam" id="2.60.40.1120:FF:000003">
    <property type="entry name" value="Outer membrane protein Omp121"/>
    <property type="match status" value="1"/>
</dbReference>
<dbReference type="SUPFAM" id="SSF49464">
    <property type="entry name" value="Carboxypeptidase regulatory domain-like"/>
    <property type="match status" value="1"/>
</dbReference>
<dbReference type="InterPro" id="IPR012910">
    <property type="entry name" value="Plug_dom"/>
</dbReference>
<keyword evidence="5 11" id="KW-0812">Transmembrane</keyword>
<keyword evidence="8" id="KW-0406">Ion transport</keyword>
<gene>
    <name evidence="13" type="ORF">MUY27_08920</name>
</gene>
<keyword evidence="9 11" id="KW-0472">Membrane</keyword>
<keyword evidence="7" id="KW-0408">Iron</keyword>
<dbReference type="GO" id="GO:0015344">
    <property type="term" value="F:siderophore uptake transmembrane transporter activity"/>
    <property type="evidence" value="ECO:0007669"/>
    <property type="project" value="TreeGrafter"/>
</dbReference>
<dbReference type="Proteomes" id="UP001139450">
    <property type="component" value="Unassembled WGS sequence"/>
</dbReference>
<feature type="domain" description="TonB-dependent receptor plug" evidence="12">
    <location>
        <begin position="157"/>
        <end position="279"/>
    </location>
</feature>
<evidence type="ECO:0000256" key="1">
    <source>
        <dbReference type="ARBA" id="ARBA00004571"/>
    </source>
</evidence>
<dbReference type="RefSeq" id="WP_245129661.1">
    <property type="nucleotide sequence ID" value="NZ_JALJEJ010000003.1"/>
</dbReference>
<dbReference type="Gene3D" id="2.40.170.20">
    <property type="entry name" value="TonB-dependent receptor, beta-barrel domain"/>
    <property type="match status" value="1"/>
</dbReference>
<comment type="similarity">
    <text evidence="11">Belongs to the TonB-dependent receptor family.</text>
</comment>